<dbReference type="GO" id="GO:0005737">
    <property type="term" value="C:cytoplasm"/>
    <property type="evidence" value="ECO:0007669"/>
    <property type="project" value="TreeGrafter"/>
</dbReference>
<evidence type="ECO:0000259" key="2">
    <source>
        <dbReference type="Pfam" id="PF22960"/>
    </source>
</evidence>
<keyword evidence="1" id="KW-0479">Metal-binding</keyword>
<dbReference type="EMBL" id="ASPP01018387">
    <property type="protein sequence ID" value="ETO16310.1"/>
    <property type="molecule type" value="Genomic_DNA"/>
</dbReference>
<dbReference type="GO" id="GO:0000151">
    <property type="term" value="C:ubiquitin ligase complex"/>
    <property type="evidence" value="ECO:0007669"/>
    <property type="project" value="TreeGrafter"/>
</dbReference>
<evidence type="ECO:0000313" key="4">
    <source>
        <dbReference type="Proteomes" id="UP000023152"/>
    </source>
</evidence>
<dbReference type="InterPro" id="IPR036390">
    <property type="entry name" value="WH_DNA-bd_sf"/>
</dbReference>
<dbReference type="Pfam" id="PF22960">
    <property type="entry name" value="WHD_UBR1"/>
    <property type="match status" value="1"/>
</dbReference>
<dbReference type="PANTHER" id="PTHR21497:SF24">
    <property type="entry name" value="E3 UBIQUITIN-PROTEIN LIGASE UBR1"/>
    <property type="match status" value="1"/>
</dbReference>
<comment type="similarity">
    <text evidence="1">Belongs to the E3 ubiquitin-protein ligase UBR1-like family.</text>
</comment>
<protein>
    <recommendedName>
        <fullName evidence="1">E3 ubiquitin-protein ligase</fullName>
        <ecNumber evidence="1">2.3.2.27</ecNumber>
    </recommendedName>
</protein>
<dbReference type="InterPro" id="IPR039164">
    <property type="entry name" value="UBR1-like"/>
</dbReference>
<evidence type="ECO:0000313" key="3">
    <source>
        <dbReference type="EMBL" id="ETO16310.1"/>
    </source>
</evidence>
<dbReference type="PANTHER" id="PTHR21497">
    <property type="entry name" value="UBIQUITIN LIGASE E3 ALPHA-RELATED"/>
    <property type="match status" value="1"/>
</dbReference>
<dbReference type="InterPro" id="IPR042065">
    <property type="entry name" value="E3_ELL-like"/>
</dbReference>
<keyword evidence="1" id="KW-0863">Zinc-finger</keyword>
<dbReference type="SUPFAM" id="SSF46785">
    <property type="entry name" value="Winged helix' DNA-binding domain"/>
    <property type="match status" value="1"/>
</dbReference>
<evidence type="ECO:0000256" key="1">
    <source>
        <dbReference type="RuleBase" id="RU366018"/>
    </source>
</evidence>
<comment type="catalytic activity">
    <reaction evidence="1">
        <text>S-ubiquitinyl-[E2 ubiquitin-conjugating enzyme]-L-cysteine + [acceptor protein]-L-lysine = [E2 ubiquitin-conjugating enzyme]-L-cysteine + N(6)-ubiquitinyl-[acceptor protein]-L-lysine.</text>
        <dbReference type="EC" id="2.3.2.27"/>
    </reaction>
</comment>
<dbReference type="InterPro" id="IPR055194">
    <property type="entry name" value="UBR1-like_WH"/>
</dbReference>
<sequence>MDRQMAGSVCRAIYEKRGKVSQIYAGIWSKNLLDAPNFAQQYDNHKSYSMFRGADIGGMHQLLEWIKPSHFITKFVYFHQLHDWFAPDPVTEIRFNVTDNQTHIERALTDTFESGWMHWCNILHTLHLAEELLINLLQLIAEPKFRVCRDPFVPNASKSRHAPIQDESDTKQSEDEQWMEYELIHWLALAKLTFNEVHEKISLTGRTKDFKYHLLLQRVAHHEEAQGMNNASYRLKDEYYTFINPYFAKYTIQDRQKVLDNIQLVTRRLATKQMDGNKNNDTLPCSLWPTVKYSDTHRLALLGTSWMAIMWLASCIMPLSMIPQDSLPICLLIVYDLSPWLLRYQYIHIYIY</sequence>
<comment type="caution">
    <text evidence="3">The sequence shown here is derived from an EMBL/GenBank/DDBJ whole genome shotgun (WGS) entry which is preliminary data.</text>
</comment>
<feature type="domain" description="E3 ubiquitin-protein ligase UBR1-like winged-helix" evidence="2">
    <location>
        <begin position="179"/>
        <end position="268"/>
    </location>
</feature>
<organism evidence="3 4">
    <name type="scientific">Reticulomyxa filosa</name>
    <dbReference type="NCBI Taxonomy" id="46433"/>
    <lineage>
        <taxon>Eukaryota</taxon>
        <taxon>Sar</taxon>
        <taxon>Rhizaria</taxon>
        <taxon>Retaria</taxon>
        <taxon>Foraminifera</taxon>
        <taxon>Monothalamids</taxon>
        <taxon>Reticulomyxidae</taxon>
        <taxon>Reticulomyxa</taxon>
    </lineage>
</organism>
<proteinExistence type="inferred from homology"/>
<dbReference type="GO" id="GO:0061630">
    <property type="term" value="F:ubiquitin protein ligase activity"/>
    <property type="evidence" value="ECO:0007669"/>
    <property type="project" value="UniProtKB-UniRule"/>
</dbReference>
<reference evidence="3 4" key="1">
    <citation type="journal article" date="2013" name="Curr. Biol.">
        <title>The Genome of the Foraminiferan Reticulomyxa filosa.</title>
        <authorList>
            <person name="Glockner G."/>
            <person name="Hulsmann N."/>
            <person name="Schleicher M."/>
            <person name="Noegel A.A."/>
            <person name="Eichinger L."/>
            <person name="Gallinger C."/>
            <person name="Pawlowski J."/>
            <person name="Sierra R."/>
            <person name="Euteneuer U."/>
            <person name="Pillet L."/>
            <person name="Moustafa A."/>
            <person name="Platzer M."/>
            <person name="Groth M."/>
            <person name="Szafranski K."/>
            <person name="Schliwa M."/>
        </authorList>
    </citation>
    <scope>NUCLEOTIDE SEQUENCE [LARGE SCALE GENOMIC DNA]</scope>
</reference>
<dbReference type="GO" id="GO:0071596">
    <property type="term" value="P:ubiquitin-dependent protein catabolic process via the N-end rule pathway"/>
    <property type="evidence" value="ECO:0007669"/>
    <property type="project" value="UniProtKB-UniRule"/>
</dbReference>
<dbReference type="UniPathway" id="UPA00143"/>
<feature type="non-terminal residue" evidence="3">
    <location>
        <position position="352"/>
    </location>
</feature>
<keyword evidence="4" id="KW-1185">Reference proteome</keyword>
<dbReference type="Gene3D" id="1.10.10.2670">
    <property type="entry name" value="E3 ubiquitin-protein ligase"/>
    <property type="match status" value="1"/>
</dbReference>
<comment type="pathway">
    <text evidence="1">Protein modification; protein ubiquitination.</text>
</comment>
<dbReference type="EC" id="2.3.2.27" evidence="1"/>
<accession>X6MT79</accession>
<dbReference type="AlphaFoldDB" id="X6MT79"/>
<name>X6MT79_RETFI</name>
<keyword evidence="1" id="KW-0808">Transferase</keyword>
<dbReference type="GO" id="GO:0008270">
    <property type="term" value="F:zinc ion binding"/>
    <property type="evidence" value="ECO:0007669"/>
    <property type="project" value="UniProtKB-UniRule"/>
</dbReference>
<dbReference type="OrthoDB" id="26387at2759"/>
<dbReference type="Proteomes" id="UP000023152">
    <property type="component" value="Unassembled WGS sequence"/>
</dbReference>
<keyword evidence="1" id="KW-0862">Zinc</keyword>
<keyword evidence="1" id="KW-0833">Ubl conjugation pathway</keyword>
<gene>
    <name evidence="3" type="ORF">RFI_21042</name>
</gene>
<dbReference type="GO" id="GO:0016567">
    <property type="term" value="P:protein ubiquitination"/>
    <property type="evidence" value="ECO:0007669"/>
    <property type="project" value="UniProtKB-UniRule"/>
</dbReference>
<comment type="function">
    <text evidence="1">Ubiquitin ligase protein which is a component of the N-end rule pathway. Recognizes and binds to proteins bearing specific N-terminal residues that are destabilizing according to the N-end rule, leading to their ubiquitination and subsequent degradation.</text>
</comment>